<dbReference type="InterPro" id="IPR051824">
    <property type="entry name" value="LRR_Rcpt-Like_S/T_Kinase"/>
</dbReference>
<evidence type="ECO:0000256" key="1">
    <source>
        <dbReference type="ARBA" id="ARBA00004479"/>
    </source>
</evidence>
<evidence type="ECO:0000256" key="12">
    <source>
        <dbReference type="ARBA" id="ARBA00048679"/>
    </source>
</evidence>
<dbReference type="InterPro" id="IPR017441">
    <property type="entry name" value="Protein_kinase_ATP_BS"/>
</dbReference>
<evidence type="ECO:0000256" key="9">
    <source>
        <dbReference type="ARBA" id="ARBA00023170"/>
    </source>
</evidence>
<dbReference type="PANTHER" id="PTHR48006">
    <property type="entry name" value="LEUCINE-RICH REPEAT-CONTAINING PROTEIN DDB_G0281931-RELATED"/>
    <property type="match status" value="1"/>
</dbReference>
<feature type="domain" description="Protein kinase" evidence="16">
    <location>
        <begin position="372"/>
        <end position="649"/>
    </location>
</feature>
<keyword evidence="10" id="KW-0325">Glycoprotein</keyword>
<keyword evidence="18" id="KW-1185">Reference proteome</keyword>
<dbReference type="EMBL" id="JXTC01000085">
    <property type="protein sequence ID" value="PON90221.1"/>
    <property type="molecule type" value="Genomic_DNA"/>
</dbReference>
<keyword evidence="9" id="KW-0675">Receptor</keyword>
<evidence type="ECO:0000259" key="16">
    <source>
        <dbReference type="PROSITE" id="PS50011"/>
    </source>
</evidence>
<evidence type="ECO:0000256" key="11">
    <source>
        <dbReference type="ARBA" id="ARBA00047899"/>
    </source>
</evidence>
<keyword evidence="6" id="KW-0732">Signal</keyword>
<sequence length="682" mass="76376">MITENLCIAYYVSFIIQKSLINFDTYNDRVWRRDLSFNKLTGEIPESLKNANLTYMSLAGNMLNGTVPAWILHAANSTKMTNLNQLKTKNCPGGKPKYHSLYINSGGEEVTINGNHYDSDNHTSHFYLSPKGNWAYYSPESFNISRATNSTDYYIKRVKCGFSVSDAPLYEKARFSPISLTYYGFCLHNGKYNVTLHFAEIVYSEDAAGYNSMSKRIFDVYIQGERVLRDFSIKDEANGPNKVTVVENLTAIVNDNTLEIHFYWAGKGSSDFIQDSNYISPSGPRDDYVPPPDFNGPLISAISVTPDFKLGKKLSPVHIALITVASVIFAILLLLGFAWMMGWMDKEELHEIRVGEDKIVTLKQLRDATRRFSKDTEIGRGGFGTVYKAELHDHHVVAVKKLSALSKEGIDKLKSEIYSLQSLRHENLVRLFDIYVGKGLYLLIYEYMENKSLADALFNPDHKITLDWDARFNICLGIAKGLEYLHEHPRFKMVHRGIKAANILLDRTLKSKISDFGLASAYAEDDNDAIRVIKTEAPHGYMAPEYPMYGTISSKYDVYGFGVVILELVSGRKNAGHKSNQELEFLVDEVCVADTKGRLLDLVDRSLTVYETKQAITILKLAVKCTNISPGVRPTVSQVVSVLTGEKTLEEISVPAASVEGDKPDGDLAKDAESSASTEMTL</sequence>
<evidence type="ECO:0000256" key="8">
    <source>
        <dbReference type="ARBA" id="ARBA00022840"/>
    </source>
</evidence>
<comment type="caution">
    <text evidence="17">The sequence shown here is derived from an EMBL/GenBank/DDBJ whole genome shotgun (WGS) entry which is preliminary data.</text>
</comment>
<comment type="subcellular location">
    <subcellularLocation>
        <location evidence="1">Membrane</location>
        <topology evidence="1">Single-pass type I membrane protein</topology>
    </subcellularLocation>
</comment>
<evidence type="ECO:0000256" key="7">
    <source>
        <dbReference type="ARBA" id="ARBA00022741"/>
    </source>
</evidence>
<dbReference type="SUPFAM" id="SSF56112">
    <property type="entry name" value="Protein kinase-like (PK-like)"/>
    <property type="match status" value="1"/>
</dbReference>
<dbReference type="OrthoDB" id="845893at2759"/>
<proteinExistence type="predicted"/>
<dbReference type="InterPro" id="IPR011009">
    <property type="entry name" value="Kinase-like_dom_sf"/>
</dbReference>
<evidence type="ECO:0000313" key="18">
    <source>
        <dbReference type="Proteomes" id="UP000237000"/>
    </source>
</evidence>
<dbReference type="GO" id="GO:0016020">
    <property type="term" value="C:membrane"/>
    <property type="evidence" value="ECO:0007669"/>
    <property type="project" value="UniProtKB-SubCell"/>
</dbReference>
<dbReference type="Pfam" id="PF07714">
    <property type="entry name" value="PK_Tyr_Ser-Thr"/>
    <property type="match status" value="1"/>
</dbReference>
<comment type="catalytic activity">
    <reaction evidence="12">
        <text>L-seryl-[protein] + ATP = O-phospho-L-seryl-[protein] + ADP + H(+)</text>
        <dbReference type="Rhea" id="RHEA:17989"/>
        <dbReference type="Rhea" id="RHEA-COMP:9863"/>
        <dbReference type="Rhea" id="RHEA-COMP:11604"/>
        <dbReference type="ChEBI" id="CHEBI:15378"/>
        <dbReference type="ChEBI" id="CHEBI:29999"/>
        <dbReference type="ChEBI" id="CHEBI:30616"/>
        <dbReference type="ChEBI" id="CHEBI:83421"/>
        <dbReference type="ChEBI" id="CHEBI:456216"/>
        <dbReference type="EC" id="2.7.11.1"/>
    </reaction>
</comment>
<dbReference type="Gene3D" id="1.10.510.10">
    <property type="entry name" value="Transferase(Phosphotransferase) domain 1"/>
    <property type="match status" value="1"/>
</dbReference>
<evidence type="ECO:0000256" key="4">
    <source>
        <dbReference type="ARBA" id="ARBA00022553"/>
    </source>
</evidence>
<evidence type="ECO:0000256" key="15">
    <source>
        <dbReference type="SAM" id="Phobius"/>
    </source>
</evidence>
<dbReference type="AlphaFoldDB" id="A0A2P5EXF5"/>
<keyword evidence="15" id="KW-0812">Transmembrane</keyword>
<dbReference type="Gene3D" id="2.60.120.430">
    <property type="entry name" value="Galactose-binding lectin"/>
    <property type="match status" value="1"/>
</dbReference>
<dbReference type="InterPro" id="IPR021720">
    <property type="entry name" value="Malectin_dom"/>
</dbReference>
<keyword evidence="7 13" id="KW-0547">Nucleotide-binding</keyword>
<feature type="region of interest" description="Disordered" evidence="14">
    <location>
        <begin position="655"/>
        <end position="682"/>
    </location>
</feature>
<accession>A0A2P5EXF5</accession>
<dbReference type="InterPro" id="IPR001245">
    <property type="entry name" value="Ser-Thr/Tyr_kinase_cat_dom"/>
</dbReference>
<feature type="transmembrane region" description="Helical" evidence="15">
    <location>
        <begin position="319"/>
        <end position="343"/>
    </location>
</feature>
<gene>
    <name evidence="17" type="ORF">TorRG33x02_138710</name>
</gene>
<keyword evidence="8 13" id="KW-0067">ATP-binding</keyword>
<dbReference type="EC" id="2.7.11.1" evidence="2"/>
<dbReference type="Proteomes" id="UP000237000">
    <property type="component" value="Unassembled WGS sequence"/>
</dbReference>
<protein>
    <recommendedName>
        <fullName evidence="2">non-specific serine/threonine protein kinase</fullName>
        <ecNumber evidence="2">2.7.11.1</ecNumber>
    </recommendedName>
</protein>
<evidence type="ECO:0000256" key="14">
    <source>
        <dbReference type="SAM" id="MobiDB-lite"/>
    </source>
</evidence>
<evidence type="ECO:0000256" key="6">
    <source>
        <dbReference type="ARBA" id="ARBA00022729"/>
    </source>
</evidence>
<dbReference type="PANTHER" id="PTHR48006:SF48">
    <property type="entry name" value="PROTEIN KINASE DOMAIN-CONTAINING PROTEIN"/>
    <property type="match status" value="1"/>
</dbReference>
<evidence type="ECO:0000313" key="17">
    <source>
        <dbReference type="EMBL" id="PON90221.1"/>
    </source>
</evidence>
<feature type="compositionally biased region" description="Basic and acidic residues" evidence="14">
    <location>
        <begin position="660"/>
        <end position="673"/>
    </location>
</feature>
<dbReference type="STRING" id="63057.A0A2P5EXF5"/>
<keyword evidence="4" id="KW-0597">Phosphoprotein</keyword>
<evidence type="ECO:0000256" key="13">
    <source>
        <dbReference type="PROSITE-ProRule" id="PRU10141"/>
    </source>
</evidence>
<dbReference type="GO" id="GO:0005524">
    <property type="term" value="F:ATP binding"/>
    <property type="evidence" value="ECO:0007669"/>
    <property type="project" value="UniProtKB-UniRule"/>
</dbReference>
<dbReference type="InterPro" id="IPR000719">
    <property type="entry name" value="Prot_kinase_dom"/>
</dbReference>
<dbReference type="Gene3D" id="3.80.10.10">
    <property type="entry name" value="Ribonuclease Inhibitor"/>
    <property type="match status" value="1"/>
</dbReference>
<evidence type="ECO:0000256" key="5">
    <source>
        <dbReference type="ARBA" id="ARBA00022679"/>
    </source>
</evidence>
<feature type="binding site" evidence="13">
    <location>
        <position position="401"/>
    </location>
    <ligand>
        <name>ATP</name>
        <dbReference type="ChEBI" id="CHEBI:30616"/>
    </ligand>
</feature>
<dbReference type="InParanoid" id="A0A2P5EXF5"/>
<dbReference type="FunFam" id="1.10.510.10:FF:000769">
    <property type="entry name" value="Uncharacterized protein"/>
    <property type="match status" value="1"/>
</dbReference>
<keyword evidence="15" id="KW-0472">Membrane</keyword>
<comment type="catalytic activity">
    <reaction evidence="11">
        <text>L-threonyl-[protein] + ATP = O-phospho-L-threonyl-[protein] + ADP + H(+)</text>
        <dbReference type="Rhea" id="RHEA:46608"/>
        <dbReference type="Rhea" id="RHEA-COMP:11060"/>
        <dbReference type="Rhea" id="RHEA-COMP:11605"/>
        <dbReference type="ChEBI" id="CHEBI:15378"/>
        <dbReference type="ChEBI" id="CHEBI:30013"/>
        <dbReference type="ChEBI" id="CHEBI:30616"/>
        <dbReference type="ChEBI" id="CHEBI:61977"/>
        <dbReference type="ChEBI" id="CHEBI:456216"/>
        <dbReference type="EC" id="2.7.11.1"/>
    </reaction>
</comment>
<evidence type="ECO:0000256" key="10">
    <source>
        <dbReference type="ARBA" id="ARBA00023180"/>
    </source>
</evidence>
<dbReference type="Pfam" id="PF11721">
    <property type="entry name" value="Malectin"/>
    <property type="match status" value="1"/>
</dbReference>
<dbReference type="GO" id="GO:0004674">
    <property type="term" value="F:protein serine/threonine kinase activity"/>
    <property type="evidence" value="ECO:0007669"/>
    <property type="project" value="UniProtKB-KW"/>
</dbReference>
<dbReference type="PROSITE" id="PS00107">
    <property type="entry name" value="PROTEIN_KINASE_ATP"/>
    <property type="match status" value="1"/>
</dbReference>
<reference evidence="18" key="1">
    <citation type="submission" date="2016-06" db="EMBL/GenBank/DDBJ databases">
        <title>Parallel loss of symbiosis genes in relatives of nitrogen-fixing non-legume Parasponia.</title>
        <authorList>
            <person name="Van Velzen R."/>
            <person name="Holmer R."/>
            <person name="Bu F."/>
            <person name="Rutten L."/>
            <person name="Van Zeijl A."/>
            <person name="Liu W."/>
            <person name="Santuari L."/>
            <person name="Cao Q."/>
            <person name="Sharma T."/>
            <person name="Shen D."/>
            <person name="Roswanjaya Y."/>
            <person name="Wardhani T."/>
            <person name="Kalhor M.S."/>
            <person name="Jansen J."/>
            <person name="Van den Hoogen J."/>
            <person name="Gungor B."/>
            <person name="Hartog M."/>
            <person name="Hontelez J."/>
            <person name="Verver J."/>
            <person name="Yang W.-C."/>
            <person name="Schijlen E."/>
            <person name="Repin R."/>
            <person name="Schilthuizen M."/>
            <person name="Schranz E."/>
            <person name="Heidstra R."/>
            <person name="Miyata K."/>
            <person name="Fedorova E."/>
            <person name="Kohlen W."/>
            <person name="Bisseling T."/>
            <person name="Smit S."/>
            <person name="Geurts R."/>
        </authorList>
    </citation>
    <scope>NUCLEOTIDE SEQUENCE [LARGE SCALE GENOMIC DNA]</scope>
    <source>
        <strain evidence="18">cv. RG33-2</strain>
    </source>
</reference>
<keyword evidence="17" id="KW-0418">Kinase</keyword>
<evidence type="ECO:0000256" key="3">
    <source>
        <dbReference type="ARBA" id="ARBA00022527"/>
    </source>
</evidence>
<name>A0A2P5EXF5_TREOI</name>
<dbReference type="InterPro" id="IPR032675">
    <property type="entry name" value="LRR_dom_sf"/>
</dbReference>
<keyword evidence="15" id="KW-1133">Transmembrane helix</keyword>
<evidence type="ECO:0000256" key="2">
    <source>
        <dbReference type="ARBA" id="ARBA00012513"/>
    </source>
</evidence>
<keyword evidence="3" id="KW-0723">Serine/threonine-protein kinase</keyword>
<organism evidence="17 18">
    <name type="scientific">Trema orientale</name>
    <name type="common">Charcoal tree</name>
    <name type="synonym">Celtis orientalis</name>
    <dbReference type="NCBI Taxonomy" id="63057"/>
    <lineage>
        <taxon>Eukaryota</taxon>
        <taxon>Viridiplantae</taxon>
        <taxon>Streptophyta</taxon>
        <taxon>Embryophyta</taxon>
        <taxon>Tracheophyta</taxon>
        <taxon>Spermatophyta</taxon>
        <taxon>Magnoliopsida</taxon>
        <taxon>eudicotyledons</taxon>
        <taxon>Gunneridae</taxon>
        <taxon>Pentapetalae</taxon>
        <taxon>rosids</taxon>
        <taxon>fabids</taxon>
        <taxon>Rosales</taxon>
        <taxon>Cannabaceae</taxon>
        <taxon>Trema</taxon>
    </lineage>
</organism>
<dbReference type="Gene3D" id="3.30.200.20">
    <property type="entry name" value="Phosphorylase Kinase, domain 1"/>
    <property type="match status" value="1"/>
</dbReference>
<dbReference type="PROSITE" id="PS50011">
    <property type="entry name" value="PROTEIN_KINASE_DOM"/>
    <property type="match status" value="1"/>
</dbReference>
<keyword evidence="5" id="KW-0808">Transferase</keyword>